<gene>
    <name evidence="7" type="ordered locus">Emin_1387</name>
</gene>
<dbReference type="AlphaFoldDB" id="B2KEJ0"/>
<dbReference type="RefSeq" id="WP_012415551.1">
    <property type="nucleotide sequence ID" value="NC_010644.1"/>
</dbReference>
<evidence type="ECO:0000256" key="4">
    <source>
        <dbReference type="ARBA" id="ARBA00022989"/>
    </source>
</evidence>
<evidence type="ECO:0000256" key="1">
    <source>
        <dbReference type="ARBA" id="ARBA00004167"/>
    </source>
</evidence>
<dbReference type="Gene3D" id="3.30.700.10">
    <property type="entry name" value="Glycoprotein, Type 4 Pilin"/>
    <property type="match status" value="1"/>
</dbReference>
<feature type="transmembrane region" description="Helical" evidence="6">
    <location>
        <begin position="12"/>
        <end position="35"/>
    </location>
</feature>
<dbReference type="InterPro" id="IPR012902">
    <property type="entry name" value="N_methyl_site"/>
</dbReference>
<keyword evidence="2" id="KW-0488">Methylation</keyword>
<evidence type="ECO:0000256" key="3">
    <source>
        <dbReference type="ARBA" id="ARBA00022692"/>
    </source>
</evidence>
<accession>B2KEJ0</accession>
<evidence type="ECO:0000256" key="5">
    <source>
        <dbReference type="ARBA" id="ARBA00023136"/>
    </source>
</evidence>
<dbReference type="SUPFAM" id="SSF54523">
    <property type="entry name" value="Pili subunits"/>
    <property type="match status" value="1"/>
</dbReference>
<evidence type="ECO:0000313" key="7">
    <source>
        <dbReference type="EMBL" id="ACC98936.1"/>
    </source>
</evidence>
<dbReference type="Pfam" id="PF07963">
    <property type="entry name" value="N_methyl"/>
    <property type="match status" value="1"/>
</dbReference>
<reference evidence="7 8" key="1">
    <citation type="journal article" date="2009" name="Appl. Environ. Microbiol.">
        <title>Genomic analysis of 'Elusimicrobium minutum,' the first cultivated representative of the phylum 'Elusimicrobia' (formerly termite group 1).</title>
        <authorList>
            <person name="Herlemann D.P.R."/>
            <person name="Geissinger O."/>
            <person name="Ikeda-Ohtsubo W."/>
            <person name="Kunin V."/>
            <person name="Sun H."/>
            <person name="Lapidus A."/>
            <person name="Hugenholtz P."/>
            <person name="Brune A."/>
        </authorList>
    </citation>
    <scope>NUCLEOTIDE SEQUENCE [LARGE SCALE GENOMIC DNA]</scope>
    <source>
        <strain evidence="7 8">Pei191</strain>
    </source>
</reference>
<dbReference type="NCBIfam" id="TIGR02532">
    <property type="entry name" value="IV_pilin_GFxxxE"/>
    <property type="match status" value="1"/>
</dbReference>
<organism evidence="7 8">
    <name type="scientific">Elusimicrobium minutum (strain Pei191)</name>
    <dbReference type="NCBI Taxonomy" id="445932"/>
    <lineage>
        <taxon>Bacteria</taxon>
        <taxon>Pseudomonadati</taxon>
        <taxon>Elusimicrobiota</taxon>
        <taxon>Elusimicrobia</taxon>
        <taxon>Elusimicrobiales</taxon>
        <taxon>Elusimicrobiaceae</taxon>
        <taxon>Elusimicrobium</taxon>
    </lineage>
</organism>
<keyword evidence="4 6" id="KW-1133">Transmembrane helix</keyword>
<dbReference type="STRING" id="445932.Emin_1387"/>
<name>B2KEJ0_ELUMP</name>
<evidence type="ECO:0000256" key="6">
    <source>
        <dbReference type="SAM" id="Phobius"/>
    </source>
</evidence>
<evidence type="ECO:0000256" key="2">
    <source>
        <dbReference type="ARBA" id="ARBA00022481"/>
    </source>
</evidence>
<keyword evidence="8" id="KW-1185">Reference proteome</keyword>
<proteinExistence type="predicted"/>
<keyword evidence="3 6" id="KW-0812">Transmembrane</keyword>
<keyword evidence="5 6" id="KW-0472">Membrane</keyword>
<dbReference type="PANTHER" id="PTHR30093">
    <property type="entry name" value="GENERAL SECRETION PATHWAY PROTEIN G"/>
    <property type="match status" value="1"/>
</dbReference>
<dbReference type="Proteomes" id="UP000001029">
    <property type="component" value="Chromosome"/>
</dbReference>
<dbReference type="InterPro" id="IPR045584">
    <property type="entry name" value="Pilin-like"/>
</dbReference>
<dbReference type="KEGG" id="emi:Emin_1387"/>
<sequence>MRFFSIFYIKKNNAFTLIELLVVVLIIGILAAIALPQYTKAVEKSRAAETLLVGRAIKDAQERYFLSTGSYTTKFEDLDIDIPGTSSSEGVVFTLKNYKYSLSNTTHIYSVPNKNSFNHWFDYCYNNITPYSSCPQPGATYCVYNYGTDGERLCKTFGTSAPIAGGNSTSRIKVN</sequence>
<evidence type="ECO:0000313" key="8">
    <source>
        <dbReference type="Proteomes" id="UP000001029"/>
    </source>
</evidence>
<comment type="subcellular location">
    <subcellularLocation>
        <location evidence="1">Membrane</location>
        <topology evidence="1">Single-pass membrane protein</topology>
    </subcellularLocation>
</comment>
<dbReference type="HOGENOM" id="CLU_091705_3_0_0"/>
<protein>
    <submittedName>
        <fullName evidence="7">PilE-like protein</fullName>
    </submittedName>
</protein>
<dbReference type="PANTHER" id="PTHR30093:SF44">
    <property type="entry name" value="TYPE II SECRETION SYSTEM CORE PROTEIN G"/>
    <property type="match status" value="1"/>
</dbReference>
<dbReference type="GO" id="GO:0016020">
    <property type="term" value="C:membrane"/>
    <property type="evidence" value="ECO:0007669"/>
    <property type="project" value="UniProtKB-SubCell"/>
</dbReference>
<dbReference type="EMBL" id="CP001055">
    <property type="protein sequence ID" value="ACC98936.1"/>
    <property type="molecule type" value="Genomic_DNA"/>
</dbReference>